<name>A0A540VRV1_9GAMM</name>
<dbReference type="Proteomes" id="UP000315400">
    <property type="component" value="Unassembled WGS sequence"/>
</dbReference>
<proteinExistence type="predicted"/>
<dbReference type="EMBL" id="VIFK01000058">
    <property type="protein sequence ID" value="TQE99481.1"/>
    <property type="molecule type" value="Genomic_DNA"/>
</dbReference>
<sequence length="78" mass="8522">MGGAFVTLALRFLTEAGAVYSLCAEYDGFVEFVTAQAYITPRPRPEGFQGETVQPADAWFFCLAVPAPHLRTPDLLLV</sequence>
<comment type="caution">
    <text evidence="1">The sequence shown here is derived from an EMBL/GenBank/DDBJ whole genome shotgun (WGS) entry which is preliminary data.</text>
</comment>
<evidence type="ECO:0000313" key="1">
    <source>
        <dbReference type="EMBL" id="TQE99481.1"/>
    </source>
</evidence>
<gene>
    <name evidence="1" type="ORF">FKY71_08375</name>
</gene>
<evidence type="ECO:0000313" key="2">
    <source>
        <dbReference type="Proteomes" id="UP000315400"/>
    </source>
</evidence>
<protein>
    <submittedName>
        <fullName evidence="1">Uncharacterized protein</fullName>
    </submittedName>
</protein>
<dbReference type="AlphaFoldDB" id="A0A540VRV1"/>
<organism evidence="1 2">
    <name type="scientific">Spiribacter salinus</name>
    <dbReference type="NCBI Taxonomy" id="1335746"/>
    <lineage>
        <taxon>Bacteria</taxon>
        <taxon>Pseudomonadati</taxon>
        <taxon>Pseudomonadota</taxon>
        <taxon>Gammaproteobacteria</taxon>
        <taxon>Chromatiales</taxon>
        <taxon>Ectothiorhodospiraceae</taxon>
        <taxon>Spiribacter</taxon>
    </lineage>
</organism>
<reference evidence="1 2" key="1">
    <citation type="submission" date="2019-06" db="EMBL/GenBank/DDBJ databases">
        <title>Metagenome assembled Genome of Spiribacter salinus SL48-SHIP from the microbial mat of Salt Lake 48 (Novosibirsk region, Russia).</title>
        <authorList>
            <person name="Shipova A."/>
            <person name="Rozanov A.S."/>
            <person name="Bryanskaya A.V."/>
            <person name="Peltek S.E."/>
        </authorList>
    </citation>
    <scope>NUCLEOTIDE SEQUENCE [LARGE SCALE GENOMIC DNA]</scope>
    <source>
        <strain evidence="1">SL48-SHIP-2</strain>
    </source>
</reference>
<accession>A0A540VRV1</accession>